<protein>
    <recommendedName>
        <fullName evidence="3">Sigma-70 family RNA polymerase sigma factor</fullName>
    </recommendedName>
</protein>
<reference evidence="2" key="1">
    <citation type="journal article" date="2019" name="Int. J. Syst. Evol. Microbiol.">
        <title>The Global Catalogue of Microorganisms (GCM) 10K type strain sequencing project: providing services to taxonomists for standard genome sequencing and annotation.</title>
        <authorList>
            <consortium name="The Broad Institute Genomics Platform"/>
            <consortium name="The Broad Institute Genome Sequencing Center for Infectious Disease"/>
            <person name="Wu L."/>
            <person name="Ma J."/>
        </authorList>
    </citation>
    <scope>NUCLEOTIDE SEQUENCE [LARGE SCALE GENOMIC DNA]</scope>
    <source>
        <strain evidence="2">CGMCC 1.15399</strain>
    </source>
</reference>
<evidence type="ECO:0008006" key="3">
    <source>
        <dbReference type="Google" id="ProtNLM"/>
    </source>
</evidence>
<gene>
    <name evidence="1" type="ORF">ACFSJ0_58560</name>
</gene>
<name>A0ABW4GVQ4_9ACTN</name>
<organism evidence="1 2">
    <name type="scientific">Nonomuraea guangzhouensis</name>
    <dbReference type="NCBI Taxonomy" id="1291555"/>
    <lineage>
        <taxon>Bacteria</taxon>
        <taxon>Bacillati</taxon>
        <taxon>Actinomycetota</taxon>
        <taxon>Actinomycetes</taxon>
        <taxon>Streptosporangiales</taxon>
        <taxon>Streptosporangiaceae</taxon>
        <taxon>Nonomuraea</taxon>
    </lineage>
</organism>
<evidence type="ECO:0000313" key="2">
    <source>
        <dbReference type="Proteomes" id="UP001597097"/>
    </source>
</evidence>
<keyword evidence="2" id="KW-1185">Reference proteome</keyword>
<comment type="caution">
    <text evidence="1">The sequence shown here is derived from an EMBL/GenBank/DDBJ whole genome shotgun (WGS) entry which is preliminary data.</text>
</comment>
<proteinExistence type="predicted"/>
<sequence length="108" mass="12188">MTSSQIVRCSFCTHFGLHGAFGWCSACYQRWKRAGRPEDGPPQPLSRLECAAHARAAYQAVVQGRREDYVDLLSWGETREQAAARLGVCEETTRRYDRALRKQVPADA</sequence>
<evidence type="ECO:0000313" key="1">
    <source>
        <dbReference type="EMBL" id="MFD1546936.1"/>
    </source>
</evidence>
<dbReference type="EMBL" id="JBHUCM010000070">
    <property type="protein sequence ID" value="MFD1546936.1"/>
    <property type="molecule type" value="Genomic_DNA"/>
</dbReference>
<dbReference type="RefSeq" id="WP_219536657.1">
    <property type="nucleotide sequence ID" value="NZ_JAHKRM010000031.1"/>
</dbReference>
<dbReference type="Proteomes" id="UP001597097">
    <property type="component" value="Unassembled WGS sequence"/>
</dbReference>
<accession>A0ABW4GVQ4</accession>